<evidence type="ECO:0000313" key="2">
    <source>
        <dbReference type="Proteomes" id="UP000299102"/>
    </source>
</evidence>
<reference evidence="1 2" key="1">
    <citation type="journal article" date="2019" name="Commun. Biol.">
        <title>The bagworm genome reveals a unique fibroin gene that provides high tensile strength.</title>
        <authorList>
            <person name="Kono N."/>
            <person name="Nakamura H."/>
            <person name="Ohtoshi R."/>
            <person name="Tomita M."/>
            <person name="Numata K."/>
            <person name="Arakawa K."/>
        </authorList>
    </citation>
    <scope>NUCLEOTIDE SEQUENCE [LARGE SCALE GENOMIC DNA]</scope>
</reference>
<accession>A0A4C1UPM0</accession>
<dbReference type="EMBL" id="BGZK01000200">
    <property type="protein sequence ID" value="GBP27906.1"/>
    <property type="molecule type" value="Genomic_DNA"/>
</dbReference>
<sequence length="256" mass="29280">MDGKDAYLTLVVPKSKVKVTLEAFYNDVSGKHLGWFPVQECISECADSLRKQIDDVDRELKASGKIKTRYIDLCVSQNFMEENWCGHKTLLDVMKSRKNCYVIYKQSSVDLLLTRPPTTYVTKVGGRDFERRRWRAPRSVFSTVKVSIPVTRCNDEGKLYDFMYLFRRFMLDFDNGIPYKHLSGVTTLRTLNQSQPQRAGVHGRGARGGRRALLNVFVRLTVSGSSAVTPEAFTIPKIYSEETRGEFERVERGANK</sequence>
<organism evidence="1 2">
    <name type="scientific">Eumeta variegata</name>
    <name type="common">Bagworm moth</name>
    <name type="synonym">Eumeta japonica</name>
    <dbReference type="NCBI Taxonomy" id="151549"/>
    <lineage>
        <taxon>Eukaryota</taxon>
        <taxon>Metazoa</taxon>
        <taxon>Ecdysozoa</taxon>
        <taxon>Arthropoda</taxon>
        <taxon>Hexapoda</taxon>
        <taxon>Insecta</taxon>
        <taxon>Pterygota</taxon>
        <taxon>Neoptera</taxon>
        <taxon>Endopterygota</taxon>
        <taxon>Lepidoptera</taxon>
        <taxon>Glossata</taxon>
        <taxon>Ditrysia</taxon>
        <taxon>Tineoidea</taxon>
        <taxon>Psychidae</taxon>
        <taxon>Oiketicinae</taxon>
        <taxon>Eumeta</taxon>
    </lineage>
</organism>
<evidence type="ECO:0000313" key="1">
    <source>
        <dbReference type="EMBL" id="GBP27906.1"/>
    </source>
</evidence>
<gene>
    <name evidence="1" type="ORF">EVAR_14097_1</name>
</gene>
<dbReference type="Proteomes" id="UP000299102">
    <property type="component" value="Unassembled WGS sequence"/>
</dbReference>
<proteinExistence type="predicted"/>
<dbReference type="AlphaFoldDB" id="A0A4C1UPM0"/>
<name>A0A4C1UPM0_EUMVA</name>
<comment type="caution">
    <text evidence="1">The sequence shown here is derived from an EMBL/GenBank/DDBJ whole genome shotgun (WGS) entry which is preliminary data.</text>
</comment>
<keyword evidence="2" id="KW-1185">Reference proteome</keyword>
<protein>
    <submittedName>
        <fullName evidence="1">Uncharacterized protein</fullName>
    </submittedName>
</protein>